<feature type="chain" id="PRO_5045284388" description="Porin domain-containing protein" evidence="11">
    <location>
        <begin position="28"/>
        <end position="553"/>
    </location>
</feature>
<keyword evidence="4" id="KW-1134">Transmembrane beta strand</keyword>
<evidence type="ECO:0000256" key="11">
    <source>
        <dbReference type="SAM" id="SignalP"/>
    </source>
</evidence>
<comment type="caution">
    <text evidence="13">The sequence shown here is derived from an EMBL/GenBank/DDBJ whole genome shotgun (WGS) entry which is preliminary data.</text>
</comment>
<dbReference type="SUPFAM" id="SSF56935">
    <property type="entry name" value="Porins"/>
    <property type="match status" value="2"/>
</dbReference>
<evidence type="ECO:0000313" key="14">
    <source>
        <dbReference type="Proteomes" id="UP001156706"/>
    </source>
</evidence>
<evidence type="ECO:0000256" key="9">
    <source>
        <dbReference type="ARBA" id="ARBA00023136"/>
    </source>
</evidence>
<organism evidence="13 14">
    <name type="scientific">Chitinimonas prasina</name>
    <dbReference type="NCBI Taxonomy" id="1434937"/>
    <lineage>
        <taxon>Bacteria</taxon>
        <taxon>Pseudomonadati</taxon>
        <taxon>Pseudomonadota</taxon>
        <taxon>Betaproteobacteria</taxon>
        <taxon>Neisseriales</taxon>
        <taxon>Chitinibacteraceae</taxon>
        <taxon>Chitinimonas</taxon>
    </lineage>
</organism>
<evidence type="ECO:0000256" key="7">
    <source>
        <dbReference type="ARBA" id="ARBA00023065"/>
    </source>
</evidence>
<feature type="domain" description="Porin" evidence="12">
    <location>
        <begin position="14"/>
        <end position="158"/>
    </location>
</feature>
<evidence type="ECO:0000256" key="8">
    <source>
        <dbReference type="ARBA" id="ARBA00023114"/>
    </source>
</evidence>
<keyword evidence="9" id="KW-0472">Membrane</keyword>
<keyword evidence="7" id="KW-0406">Ion transport</keyword>
<evidence type="ECO:0000256" key="3">
    <source>
        <dbReference type="ARBA" id="ARBA00022448"/>
    </source>
</evidence>
<gene>
    <name evidence="13" type="ORF">GCM10007907_21040</name>
</gene>
<reference evidence="14" key="1">
    <citation type="journal article" date="2019" name="Int. J. Syst. Evol. Microbiol.">
        <title>The Global Catalogue of Microorganisms (GCM) 10K type strain sequencing project: providing services to taxonomists for standard genome sequencing and annotation.</title>
        <authorList>
            <consortium name="The Broad Institute Genomics Platform"/>
            <consortium name="The Broad Institute Genome Sequencing Center for Infectious Disease"/>
            <person name="Wu L."/>
            <person name="Ma J."/>
        </authorList>
    </citation>
    <scope>NUCLEOTIDE SEQUENCE [LARGE SCALE GENOMIC DNA]</scope>
    <source>
        <strain evidence="14">NBRC 110044</strain>
    </source>
</reference>
<dbReference type="EMBL" id="BSOG01000002">
    <property type="protein sequence ID" value="GLR13314.1"/>
    <property type="molecule type" value="Genomic_DNA"/>
</dbReference>
<evidence type="ECO:0000256" key="6">
    <source>
        <dbReference type="ARBA" id="ARBA00022729"/>
    </source>
</evidence>
<keyword evidence="3" id="KW-0813">Transport</keyword>
<keyword evidence="10" id="KW-0998">Cell outer membrane</keyword>
<name>A0ABQ5YF12_9NEIS</name>
<dbReference type="InterPro" id="IPR023614">
    <property type="entry name" value="Porin_dom_sf"/>
</dbReference>
<feature type="signal peptide" evidence="11">
    <location>
        <begin position="1"/>
        <end position="27"/>
    </location>
</feature>
<dbReference type="Proteomes" id="UP001156706">
    <property type="component" value="Unassembled WGS sequence"/>
</dbReference>
<comment type="subunit">
    <text evidence="2">Homotrimer.</text>
</comment>
<dbReference type="InterPro" id="IPR050298">
    <property type="entry name" value="Gram-neg_bact_OMP"/>
</dbReference>
<evidence type="ECO:0000259" key="12">
    <source>
        <dbReference type="Pfam" id="PF13609"/>
    </source>
</evidence>
<protein>
    <recommendedName>
        <fullName evidence="12">Porin domain-containing protein</fullName>
    </recommendedName>
</protein>
<evidence type="ECO:0000313" key="13">
    <source>
        <dbReference type="EMBL" id="GLR13314.1"/>
    </source>
</evidence>
<accession>A0ABQ5YF12</accession>
<comment type="subcellular location">
    <subcellularLocation>
        <location evidence="1">Cell outer membrane</location>
        <topology evidence="1">Multi-pass membrane protein</topology>
    </subcellularLocation>
</comment>
<evidence type="ECO:0000256" key="4">
    <source>
        <dbReference type="ARBA" id="ARBA00022452"/>
    </source>
</evidence>
<dbReference type="InterPro" id="IPR033900">
    <property type="entry name" value="Gram_neg_porin_domain"/>
</dbReference>
<evidence type="ECO:0000256" key="10">
    <source>
        <dbReference type="ARBA" id="ARBA00023237"/>
    </source>
</evidence>
<dbReference type="PANTHER" id="PTHR34501">
    <property type="entry name" value="PROTEIN YDDL-RELATED"/>
    <property type="match status" value="1"/>
</dbReference>
<sequence>MNYVENTMQRSLLALALASAFAASAQAAEPVTVYGKMTLGVESIAATGATLANQNIERLMRVTDGASTLGFRGSEEINDDLTAYFQIETQIKPDDGCGFGGCSTVGKITALGPQDNRYAAITSPHTGTSRFANRPSFVGLRGSWGQIQMGRMDMYYEKHVPNELHLLRTGLNTTALAVLGSNQLSLAVGANDTVVAQRTFSTTLAPIVDAAIGKSTPVNATIAATLGNGIGAAYAQGLTPAQILAQAGGGVQALLSNPQIASALIASGVNPVQAGASLQAALGTAATQVFTPGSALNTQVLNQARAYTVQNGFYFVGHRYNNVVQYRSPAMNGLTVLGAVHTRENKGEMGVEYALDKTLTNSAAQRKLNSWGAELTFHYMNKGVFASLSMMRDNDPYSMGGALDSAYGIKAAYGMYFSPETRAGLVFERQVNKYNGALGYGDNVRDAWVLSGSHKVTPKIELIATYAQALDAEMHGAKQANSGARYAQLTGVVTLSPRTNLFATAAKVANESEAAYNFYVSGAAHPNGDIQSAQYTSRGADPTSFQVGINHNF</sequence>
<keyword evidence="8" id="KW-0626">Porin</keyword>
<evidence type="ECO:0000256" key="2">
    <source>
        <dbReference type="ARBA" id="ARBA00011233"/>
    </source>
</evidence>
<dbReference type="Pfam" id="PF13609">
    <property type="entry name" value="Porin_4"/>
    <property type="match status" value="1"/>
</dbReference>
<keyword evidence="6 11" id="KW-0732">Signal</keyword>
<proteinExistence type="predicted"/>
<dbReference type="Gene3D" id="2.40.160.10">
    <property type="entry name" value="Porin"/>
    <property type="match status" value="2"/>
</dbReference>
<keyword evidence="5" id="KW-0812">Transmembrane</keyword>
<evidence type="ECO:0000256" key="1">
    <source>
        <dbReference type="ARBA" id="ARBA00004571"/>
    </source>
</evidence>
<keyword evidence="14" id="KW-1185">Reference proteome</keyword>
<dbReference type="PANTHER" id="PTHR34501:SF9">
    <property type="entry name" value="MAJOR OUTER MEMBRANE PROTEIN P.IA"/>
    <property type="match status" value="1"/>
</dbReference>
<evidence type="ECO:0000256" key="5">
    <source>
        <dbReference type="ARBA" id="ARBA00022692"/>
    </source>
</evidence>